<name>A0A9D1AML1_9FIRM</name>
<sequence>MALEKNTIFEAQVTGYTTEGAGVVRTPEGIPVFVPGAAQGDTLRVRVVKSLKTYAFGRIEEILSPSPDRVEEDCPVSRQCGGCVFRHISYEAELRAKEQRVRDALSRIGGFSDLPVLPILGAQQPDRYRNKAQFPIGSDGEGGILFGFYSTHSHRIIPCKDCLLHPVEFIRAMEAVSRWQAETGETAYDEETGKGTLRHLYLRKGFASGQVMVCIVANAASLRGEERLCELLRESVPGLSGVLLNRNTERTNVVLGKENRVLWGSELLEDTLCGLRFTLSPHSFYQVNRDQAERLYETAAQYAALTGKETVLDLYCGAGTIGLSMAAHAKRLIGVEIVEDAVENARANAARNGVTNAEFFCGDAPKAAAMLRARGEAPDVVILDPPRKGCGEELVDIVSSMLPRRVVYVSCDPATLARDLRFFASRGYQPQEARPADLFPRTHHVETVVLLSKGEIDSKKVRVEFSLEDVDMSGFQKGATYEQIKAYVLEKHGLKVSSLYISQVKRKCGLEIGQNYNLSKKEDAKVPQCPLEKEEVIID</sequence>
<dbReference type="FunFam" id="2.40.50.1070:FF:000003">
    <property type="entry name" value="23S rRNA (Uracil-5-)-methyltransferase RumA"/>
    <property type="match status" value="1"/>
</dbReference>
<reference evidence="7" key="1">
    <citation type="submission" date="2020-10" db="EMBL/GenBank/DDBJ databases">
        <authorList>
            <person name="Gilroy R."/>
        </authorList>
    </citation>
    <scope>NUCLEOTIDE SEQUENCE</scope>
    <source>
        <strain evidence="7">ChiSxjej1B13-7958</strain>
    </source>
</reference>
<keyword evidence="2 4" id="KW-0808">Transferase</keyword>
<feature type="binding site" evidence="4">
    <location>
        <position position="336"/>
    </location>
    <ligand>
        <name>S-adenosyl-L-methionine</name>
        <dbReference type="ChEBI" id="CHEBI:59789"/>
    </ligand>
</feature>
<dbReference type="PANTHER" id="PTHR11061">
    <property type="entry name" value="RNA M5U METHYLTRANSFERASE"/>
    <property type="match status" value="1"/>
</dbReference>
<evidence type="ECO:0000256" key="1">
    <source>
        <dbReference type="ARBA" id="ARBA00022603"/>
    </source>
</evidence>
<gene>
    <name evidence="7" type="primary">rlmD</name>
    <name evidence="7" type="ORF">IAB89_06325</name>
</gene>
<feature type="binding site" evidence="4">
    <location>
        <position position="384"/>
    </location>
    <ligand>
        <name>S-adenosyl-L-methionine</name>
        <dbReference type="ChEBI" id="CHEBI:59789"/>
    </ligand>
</feature>
<dbReference type="InterPro" id="IPR010280">
    <property type="entry name" value="U5_MeTrfase_fam"/>
</dbReference>
<dbReference type="PANTHER" id="PTHR11061:SF30">
    <property type="entry name" value="TRNA (URACIL(54)-C(5))-METHYLTRANSFERASE"/>
    <property type="match status" value="1"/>
</dbReference>
<dbReference type="SUPFAM" id="SSF53335">
    <property type="entry name" value="S-adenosyl-L-methionine-dependent methyltransferases"/>
    <property type="match status" value="1"/>
</dbReference>
<evidence type="ECO:0000256" key="2">
    <source>
        <dbReference type="ARBA" id="ARBA00022679"/>
    </source>
</evidence>
<dbReference type="Gene3D" id="2.40.50.1070">
    <property type="match status" value="1"/>
</dbReference>
<dbReference type="EC" id="2.1.1.190" evidence="7"/>
<feature type="binding site" evidence="4">
    <location>
        <position position="286"/>
    </location>
    <ligand>
        <name>S-adenosyl-L-methionine</name>
        <dbReference type="ChEBI" id="CHEBI:59789"/>
    </ligand>
</feature>
<dbReference type="GO" id="GO:0070041">
    <property type="term" value="F:rRNA (uridine-C5-)-methyltransferase activity"/>
    <property type="evidence" value="ECO:0007669"/>
    <property type="project" value="TreeGrafter"/>
</dbReference>
<dbReference type="CDD" id="cd02440">
    <property type="entry name" value="AdoMet_MTases"/>
    <property type="match status" value="1"/>
</dbReference>
<feature type="active site" description="Nucleophile" evidence="4">
    <location>
        <position position="411"/>
    </location>
</feature>
<accession>A0A9D1AML1</accession>
<dbReference type="InterPro" id="IPR012340">
    <property type="entry name" value="NA-bd_OB-fold"/>
</dbReference>
<evidence type="ECO:0000256" key="5">
    <source>
        <dbReference type="PROSITE-ProRule" id="PRU10015"/>
    </source>
</evidence>
<evidence type="ECO:0000313" key="7">
    <source>
        <dbReference type="EMBL" id="HIR47261.1"/>
    </source>
</evidence>
<dbReference type="PROSITE" id="PS01230">
    <property type="entry name" value="TRMA_1"/>
    <property type="match status" value="1"/>
</dbReference>
<feature type="non-terminal residue" evidence="7">
    <location>
        <position position="539"/>
    </location>
</feature>
<feature type="active site" evidence="5">
    <location>
        <position position="411"/>
    </location>
</feature>
<dbReference type="Pfam" id="PF05958">
    <property type="entry name" value="tRNA_U5-meth_tr"/>
    <property type="match status" value="1"/>
</dbReference>
<dbReference type="NCBIfam" id="TIGR00479">
    <property type="entry name" value="rumA"/>
    <property type="match status" value="1"/>
</dbReference>
<comment type="similarity">
    <text evidence="4">Belongs to the class I-like SAM-binding methyltransferase superfamily. RNA M5U methyltransferase family.</text>
</comment>
<reference evidence="7" key="2">
    <citation type="journal article" date="2021" name="PeerJ">
        <title>Extensive microbial diversity within the chicken gut microbiome revealed by metagenomics and culture.</title>
        <authorList>
            <person name="Gilroy R."/>
            <person name="Ravi A."/>
            <person name="Getino M."/>
            <person name="Pursley I."/>
            <person name="Horton D.L."/>
            <person name="Alikhan N.F."/>
            <person name="Baker D."/>
            <person name="Gharbi K."/>
            <person name="Hall N."/>
            <person name="Watson M."/>
            <person name="Adriaenssens E.M."/>
            <person name="Foster-Nyarko E."/>
            <person name="Jarju S."/>
            <person name="Secka A."/>
            <person name="Antonio M."/>
            <person name="Oren A."/>
            <person name="Chaudhuri R.R."/>
            <person name="La Ragione R."/>
            <person name="Hildebrand F."/>
            <person name="Pallen M.J."/>
        </authorList>
    </citation>
    <scope>NUCLEOTIDE SEQUENCE</scope>
    <source>
        <strain evidence="7">ChiSxjej1B13-7958</strain>
    </source>
</reference>
<dbReference type="Gene3D" id="2.40.50.140">
    <property type="entry name" value="Nucleic acid-binding proteins"/>
    <property type="match status" value="1"/>
</dbReference>
<dbReference type="PROSITE" id="PS50926">
    <property type="entry name" value="TRAM"/>
    <property type="match status" value="1"/>
</dbReference>
<dbReference type="FunFam" id="3.40.50.150:FF:000009">
    <property type="entry name" value="23S rRNA (Uracil(1939)-C(5))-methyltransferase RlmD"/>
    <property type="match status" value="1"/>
</dbReference>
<evidence type="ECO:0000313" key="8">
    <source>
        <dbReference type="Proteomes" id="UP000824242"/>
    </source>
</evidence>
<dbReference type="GO" id="GO:0070475">
    <property type="term" value="P:rRNA base methylation"/>
    <property type="evidence" value="ECO:0007669"/>
    <property type="project" value="TreeGrafter"/>
</dbReference>
<evidence type="ECO:0000259" key="6">
    <source>
        <dbReference type="PROSITE" id="PS50926"/>
    </source>
</evidence>
<dbReference type="InterPro" id="IPR002792">
    <property type="entry name" value="TRAM_dom"/>
</dbReference>
<dbReference type="Pfam" id="PF01938">
    <property type="entry name" value="TRAM"/>
    <property type="match status" value="1"/>
</dbReference>
<dbReference type="InterPro" id="IPR030390">
    <property type="entry name" value="MeTrfase_TrmA_AS"/>
</dbReference>
<organism evidence="7 8">
    <name type="scientific">Candidatus Caccousia avicola</name>
    <dbReference type="NCBI Taxonomy" id="2840721"/>
    <lineage>
        <taxon>Bacteria</taxon>
        <taxon>Bacillati</taxon>
        <taxon>Bacillota</taxon>
        <taxon>Clostridia</taxon>
        <taxon>Eubacteriales</taxon>
        <taxon>Oscillospiraceae</taxon>
        <taxon>Oscillospiraceae incertae sedis</taxon>
        <taxon>Candidatus Caccousia</taxon>
    </lineage>
</organism>
<feature type="domain" description="TRAM" evidence="6">
    <location>
        <begin position="2"/>
        <end position="61"/>
    </location>
</feature>
<dbReference type="Proteomes" id="UP000824242">
    <property type="component" value="Unassembled WGS sequence"/>
</dbReference>
<evidence type="ECO:0000256" key="4">
    <source>
        <dbReference type="PROSITE-ProRule" id="PRU01024"/>
    </source>
</evidence>
<proteinExistence type="inferred from homology"/>
<dbReference type="EMBL" id="DVGZ01000065">
    <property type="protein sequence ID" value="HIR47261.1"/>
    <property type="molecule type" value="Genomic_DNA"/>
</dbReference>
<protein>
    <submittedName>
        <fullName evidence="7">23S rRNA (Uracil(1939)-C(5))-methyltransferase RlmD</fullName>
        <ecNumber evidence="7">2.1.1.190</ecNumber>
    </submittedName>
</protein>
<dbReference type="Gene3D" id="3.40.50.150">
    <property type="entry name" value="Vaccinia Virus protein VP39"/>
    <property type="match status" value="1"/>
</dbReference>
<dbReference type="PROSITE" id="PS51687">
    <property type="entry name" value="SAM_MT_RNA_M5U"/>
    <property type="match status" value="1"/>
</dbReference>
<dbReference type="AlphaFoldDB" id="A0A9D1AML1"/>
<evidence type="ECO:0000256" key="3">
    <source>
        <dbReference type="ARBA" id="ARBA00022691"/>
    </source>
</evidence>
<dbReference type="SUPFAM" id="SSF50249">
    <property type="entry name" value="Nucleic acid-binding proteins"/>
    <property type="match status" value="1"/>
</dbReference>
<feature type="binding site" evidence="4">
    <location>
        <position position="315"/>
    </location>
    <ligand>
        <name>S-adenosyl-L-methionine</name>
        <dbReference type="ChEBI" id="CHEBI:59789"/>
    </ligand>
</feature>
<comment type="caution">
    <text evidence="7">The sequence shown here is derived from an EMBL/GenBank/DDBJ whole genome shotgun (WGS) entry which is preliminary data.</text>
</comment>
<dbReference type="InterPro" id="IPR029063">
    <property type="entry name" value="SAM-dependent_MTases_sf"/>
</dbReference>
<keyword evidence="3 4" id="KW-0949">S-adenosyl-L-methionine</keyword>
<keyword evidence="1 4" id="KW-0489">Methyltransferase</keyword>